<dbReference type="SMART" id="SM00387">
    <property type="entry name" value="HATPase_c"/>
    <property type="match status" value="1"/>
</dbReference>
<feature type="coiled-coil region" evidence="12">
    <location>
        <begin position="623"/>
        <end position="671"/>
    </location>
</feature>
<evidence type="ECO:0000256" key="12">
    <source>
        <dbReference type="SAM" id="Coils"/>
    </source>
</evidence>
<dbReference type="PANTHER" id="PTHR43047:SF63">
    <property type="entry name" value="HISTIDINE KINASE"/>
    <property type="match status" value="1"/>
</dbReference>
<protein>
    <recommendedName>
        <fullName evidence="3">histidine kinase</fullName>
        <ecNumber evidence="3">2.7.13.3</ecNumber>
    </recommendedName>
</protein>
<dbReference type="InterPro" id="IPR005467">
    <property type="entry name" value="His_kinase_dom"/>
</dbReference>
<dbReference type="GO" id="GO:0005886">
    <property type="term" value="C:plasma membrane"/>
    <property type="evidence" value="ECO:0007669"/>
    <property type="project" value="TreeGrafter"/>
</dbReference>
<organism evidence="16 17">
    <name type="scientific">Desulfotignum phosphitoxidans DSM 13687</name>
    <dbReference type="NCBI Taxonomy" id="1286635"/>
    <lineage>
        <taxon>Bacteria</taxon>
        <taxon>Pseudomonadati</taxon>
        <taxon>Thermodesulfobacteriota</taxon>
        <taxon>Desulfobacteria</taxon>
        <taxon>Desulfobacterales</taxon>
        <taxon>Desulfobacteraceae</taxon>
        <taxon>Desulfotignum</taxon>
    </lineage>
</organism>
<keyword evidence="11" id="KW-0131">Cell cycle</keyword>
<dbReference type="Proteomes" id="UP000014216">
    <property type="component" value="Unassembled WGS sequence"/>
</dbReference>
<dbReference type="GO" id="GO:0000155">
    <property type="term" value="F:phosphorelay sensor kinase activity"/>
    <property type="evidence" value="ECO:0007669"/>
    <property type="project" value="InterPro"/>
</dbReference>
<dbReference type="FunFam" id="1.10.287.130:FF:000038">
    <property type="entry name" value="Sensory transduction histidine kinase"/>
    <property type="match status" value="1"/>
</dbReference>
<dbReference type="InterPro" id="IPR003018">
    <property type="entry name" value="GAF"/>
</dbReference>
<evidence type="ECO:0000256" key="1">
    <source>
        <dbReference type="ARBA" id="ARBA00000085"/>
    </source>
</evidence>
<dbReference type="InterPro" id="IPR003594">
    <property type="entry name" value="HATPase_dom"/>
</dbReference>
<feature type="domain" description="Histidine kinase" evidence="14">
    <location>
        <begin position="678"/>
        <end position="898"/>
    </location>
</feature>
<keyword evidence="6" id="KW-0547">Nucleotide-binding</keyword>
<keyword evidence="9" id="KW-0902">Two-component regulatory system</keyword>
<dbReference type="Gene3D" id="6.10.340.10">
    <property type="match status" value="1"/>
</dbReference>
<dbReference type="Pfam" id="PF13185">
    <property type="entry name" value="GAF_2"/>
    <property type="match status" value="2"/>
</dbReference>
<keyword evidence="13" id="KW-0812">Transmembrane</keyword>
<keyword evidence="8" id="KW-0067">ATP-binding</keyword>
<comment type="subcellular location">
    <subcellularLocation>
        <location evidence="2">Membrane</location>
    </subcellularLocation>
</comment>
<dbReference type="GO" id="GO:0005524">
    <property type="term" value="F:ATP binding"/>
    <property type="evidence" value="ECO:0007669"/>
    <property type="project" value="UniProtKB-KW"/>
</dbReference>
<dbReference type="SMART" id="SM00065">
    <property type="entry name" value="GAF"/>
    <property type="match status" value="2"/>
</dbReference>
<evidence type="ECO:0000256" key="8">
    <source>
        <dbReference type="ARBA" id="ARBA00022840"/>
    </source>
</evidence>
<evidence type="ECO:0000256" key="7">
    <source>
        <dbReference type="ARBA" id="ARBA00022777"/>
    </source>
</evidence>
<keyword evidence="5 16" id="KW-0808">Transferase</keyword>
<feature type="transmembrane region" description="Helical" evidence="13">
    <location>
        <begin position="7"/>
        <end position="27"/>
    </location>
</feature>
<dbReference type="InterPro" id="IPR036890">
    <property type="entry name" value="HATPase_C_sf"/>
</dbReference>
<dbReference type="Pfam" id="PF02518">
    <property type="entry name" value="HATPase_c"/>
    <property type="match status" value="1"/>
</dbReference>
<dbReference type="SUPFAM" id="SSF47384">
    <property type="entry name" value="Homodimeric domain of signal transducing histidine kinase"/>
    <property type="match status" value="1"/>
</dbReference>
<dbReference type="EC" id="2.7.13.3" evidence="3"/>
<dbReference type="InterPro" id="IPR029016">
    <property type="entry name" value="GAF-like_dom_sf"/>
</dbReference>
<dbReference type="CDD" id="cd16922">
    <property type="entry name" value="HATPase_EvgS-ArcB-TorS-like"/>
    <property type="match status" value="1"/>
</dbReference>
<evidence type="ECO:0000256" key="2">
    <source>
        <dbReference type="ARBA" id="ARBA00004370"/>
    </source>
</evidence>
<gene>
    <name evidence="16" type="primary">pleC</name>
    <name evidence="16" type="ORF">Dpo_16c00620</name>
</gene>
<dbReference type="InterPro" id="IPR004358">
    <property type="entry name" value="Sig_transdc_His_kin-like_C"/>
</dbReference>
<evidence type="ECO:0000313" key="16">
    <source>
        <dbReference type="EMBL" id="EMS77409.1"/>
    </source>
</evidence>
<keyword evidence="17" id="KW-1185">Reference proteome</keyword>
<dbReference type="PANTHER" id="PTHR43047">
    <property type="entry name" value="TWO-COMPONENT HISTIDINE PROTEIN KINASE"/>
    <property type="match status" value="1"/>
</dbReference>
<keyword evidence="4" id="KW-0597">Phosphoprotein</keyword>
<dbReference type="SUPFAM" id="SSF55781">
    <property type="entry name" value="GAF domain-like"/>
    <property type="match status" value="2"/>
</dbReference>
<dbReference type="CDD" id="cd06225">
    <property type="entry name" value="HAMP"/>
    <property type="match status" value="1"/>
</dbReference>
<dbReference type="PRINTS" id="PR00344">
    <property type="entry name" value="BCTRLSENSOR"/>
</dbReference>
<keyword evidence="13" id="KW-1133">Transmembrane helix</keyword>
<sequence>MFRYRSLTAKFIFITLIMVVTLVSYFYTDFKLMNHINGETIRIEMAVKLRMLTVQIKHSAQAMLDPDVSSENREKYVDRLTAAVNEYEQILYRLGQGSEKLGLELLDEHYTEARSQLDHLSDQWQKLQKPLLLKITKWPSEKKDKACAACHTAFKDKPEDIDVFVKSLVVHEEKEIAYYNIIKGIILAVLVSGAGFVVIYVRHTIIKPVRHLLTAADKIEQGVLDTQIAVTTKDEIGDLSRKFNQMAATLSKNHMEQKKTEAMIRQNLQVQDILNALLKISLEKIPLEKILEKALDIILSVPFLPIKPQGGIFLVKDEPDVLVLAAQKGFTAPIQTPCARVPFGKCLCGQAASCRQIQFADCIDDHHDIHYDGMTSHGHYNVPILSMGRVLGVYVVYLSEGHQQLDKESVFLESVADTLAGIIERTQAEDRLDQHSKALLSLADASAEIICADTVSPLFSMICDTAVKIAGLKMAWLGLVDPGPNHDVTPAAHSECSVSESFVCCGNITPVAHTGIEKDFLSVMTMVSENIPADKTPCKIAVKTKKPYLLTADHPDFAPWRKDAEKRNYAAILGVPLVFTSGKCIGALICYSERPGFFIQDRVKILQIFAGHAAIAIENRRLIDGLENTIEKRTKQIEEVNLKLKALVTELKAKNKEAEKLMIQAEAANRAKSDFLANMSHELRTPLNSIIGFSEVIRDGMAGTVTDEQEQYLNDIWESGRHLLRLINDILDLSKIEAGKMQLEISKISIADLIGSSLEMVREKAMKHGVSLTSEPDEDIGTVTADEIKIKQVLLNLLSNALKFTPEGGFTTVKARRITDAQIEISVIDTGIGIAQKDMEKLFRPFEQIESFLTKKHEGTGLGLKLCKDIVALHGGRIWAESTPGQGSRFVFVIPVTQVDHEENIDHRG</sequence>
<dbReference type="Gene3D" id="3.30.450.40">
    <property type="match status" value="2"/>
</dbReference>
<evidence type="ECO:0000256" key="4">
    <source>
        <dbReference type="ARBA" id="ARBA00022553"/>
    </source>
</evidence>
<dbReference type="SUPFAM" id="SSF158472">
    <property type="entry name" value="HAMP domain-like"/>
    <property type="match status" value="1"/>
</dbReference>
<dbReference type="SMART" id="SM00304">
    <property type="entry name" value="HAMP"/>
    <property type="match status" value="1"/>
</dbReference>
<comment type="caution">
    <text evidence="16">The sequence shown here is derived from an EMBL/GenBank/DDBJ whole genome shotgun (WGS) entry which is preliminary data.</text>
</comment>
<evidence type="ECO:0000313" key="17">
    <source>
        <dbReference type="Proteomes" id="UP000014216"/>
    </source>
</evidence>
<dbReference type="InterPro" id="IPR003661">
    <property type="entry name" value="HisK_dim/P_dom"/>
</dbReference>
<comment type="catalytic activity">
    <reaction evidence="1">
        <text>ATP + protein L-histidine = ADP + protein N-phospho-L-histidine.</text>
        <dbReference type="EC" id="2.7.13.3"/>
    </reaction>
</comment>
<evidence type="ECO:0000256" key="6">
    <source>
        <dbReference type="ARBA" id="ARBA00022741"/>
    </source>
</evidence>
<evidence type="ECO:0000256" key="9">
    <source>
        <dbReference type="ARBA" id="ARBA00023012"/>
    </source>
</evidence>
<evidence type="ECO:0000256" key="11">
    <source>
        <dbReference type="ARBA" id="ARBA00023306"/>
    </source>
</evidence>
<keyword evidence="7" id="KW-0418">Kinase</keyword>
<evidence type="ECO:0000259" key="14">
    <source>
        <dbReference type="PROSITE" id="PS50109"/>
    </source>
</evidence>
<evidence type="ECO:0000256" key="3">
    <source>
        <dbReference type="ARBA" id="ARBA00012438"/>
    </source>
</evidence>
<dbReference type="EMBL" id="APJX01000016">
    <property type="protein sequence ID" value="EMS77409.1"/>
    <property type="molecule type" value="Genomic_DNA"/>
</dbReference>
<dbReference type="CDD" id="cd00082">
    <property type="entry name" value="HisKA"/>
    <property type="match status" value="1"/>
</dbReference>
<accession>S0FW96</accession>
<evidence type="ECO:0000259" key="15">
    <source>
        <dbReference type="PROSITE" id="PS50885"/>
    </source>
</evidence>
<dbReference type="AlphaFoldDB" id="S0FW96"/>
<dbReference type="InterPro" id="IPR003660">
    <property type="entry name" value="HAMP_dom"/>
</dbReference>
<evidence type="ECO:0000256" key="10">
    <source>
        <dbReference type="ARBA" id="ARBA00023136"/>
    </source>
</evidence>
<dbReference type="Pfam" id="PF00672">
    <property type="entry name" value="HAMP"/>
    <property type="match status" value="1"/>
</dbReference>
<evidence type="ECO:0000256" key="5">
    <source>
        <dbReference type="ARBA" id="ARBA00022679"/>
    </source>
</evidence>
<feature type="domain" description="HAMP" evidence="15">
    <location>
        <begin position="203"/>
        <end position="255"/>
    </location>
</feature>
<name>S0FW96_9BACT</name>
<keyword evidence="10 13" id="KW-0472">Membrane</keyword>
<dbReference type="FunFam" id="3.30.565.10:FF:000010">
    <property type="entry name" value="Sensor histidine kinase RcsC"/>
    <property type="match status" value="1"/>
</dbReference>
<dbReference type="GO" id="GO:0009927">
    <property type="term" value="F:histidine phosphotransfer kinase activity"/>
    <property type="evidence" value="ECO:0007669"/>
    <property type="project" value="TreeGrafter"/>
</dbReference>
<dbReference type="Gene3D" id="1.10.287.130">
    <property type="match status" value="1"/>
</dbReference>
<proteinExistence type="predicted"/>
<dbReference type="Pfam" id="PF00512">
    <property type="entry name" value="HisKA"/>
    <property type="match status" value="1"/>
</dbReference>
<dbReference type="SUPFAM" id="SSF55874">
    <property type="entry name" value="ATPase domain of HSP90 chaperone/DNA topoisomerase II/histidine kinase"/>
    <property type="match status" value="1"/>
</dbReference>
<dbReference type="Gene3D" id="3.30.565.10">
    <property type="entry name" value="Histidine kinase-like ATPase, C-terminal domain"/>
    <property type="match status" value="1"/>
</dbReference>
<reference evidence="16 17" key="1">
    <citation type="journal article" date="2013" name="Genome Announc.">
        <title>Draft Genome Sequence of Desulfotignum phosphitoxidans DSM 13687 Strain FiPS-3.</title>
        <authorList>
            <person name="Poehlein A."/>
            <person name="Daniel R."/>
            <person name="Simeonova D.D."/>
        </authorList>
    </citation>
    <scope>NUCLEOTIDE SEQUENCE [LARGE SCALE GENOMIC DNA]</scope>
    <source>
        <strain evidence="16 17">DSM 13687</strain>
    </source>
</reference>
<keyword evidence="12" id="KW-0175">Coiled coil</keyword>
<feature type="transmembrane region" description="Helical" evidence="13">
    <location>
        <begin position="176"/>
        <end position="201"/>
    </location>
</feature>
<evidence type="ECO:0000256" key="13">
    <source>
        <dbReference type="SAM" id="Phobius"/>
    </source>
</evidence>
<dbReference type="SMART" id="SM00388">
    <property type="entry name" value="HisKA"/>
    <property type="match status" value="1"/>
</dbReference>
<dbReference type="PROSITE" id="PS50885">
    <property type="entry name" value="HAMP"/>
    <property type="match status" value="1"/>
</dbReference>
<dbReference type="InterPro" id="IPR036097">
    <property type="entry name" value="HisK_dim/P_sf"/>
</dbReference>
<dbReference type="PROSITE" id="PS50109">
    <property type="entry name" value="HIS_KIN"/>
    <property type="match status" value="1"/>
</dbReference>